<dbReference type="PRINTS" id="PR01071">
    <property type="entry name" value="ACOABIOTINCC"/>
</dbReference>
<dbReference type="GO" id="GO:0006633">
    <property type="term" value="P:fatty acid biosynthetic process"/>
    <property type="evidence" value="ECO:0007669"/>
    <property type="project" value="UniProtKB-UniPathway"/>
</dbReference>
<evidence type="ECO:0000256" key="3">
    <source>
        <dbReference type="ARBA" id="ARBA00017562"/>
    </source>
</evidence>
<dbReference type="GO" id="GO:0009317">
    <property type="term" value="C:acetyl-CoA carboxylase complex"/>
    <property type="evidence" value="ECO:0007669"/>
    <property type="project" value="InterPro"/>
</dbReference>
<dbReference type="InterPro" id="IPR050709">
    <property type="entry name" value="Biotin_Carboxyl_Carrier/Decarb"/>
</dbReference>
<dbReference type="UniPathway" id="UPA00094"/>
<keyword evidence="13" id="KW-1185">Reference proteome</keyword>
<comment type="function">
    <text evidence="1 9">This protein is a component of the acetyl coenzyme A carboxylase complex; first, biotin carboxylase catalyzes the carboxylation of the carrier protein and then the transcarboxylase transfers the carboxyl group to form malonyl-CoA.</text>
</comment>
<evidence type="ECO:0000259" key="11">
    <source>
        <dbReference type="PROSITE" id="PS50968"/>
    </source>
</evidence>
<organism evidence="12 13">
    <name type="scientific">Aquicella lusitana</name>
    <dbReference type="NCBI Taxonomy" id="254246"/>
    <lineage>
        <taxon>Bacteria</taxon>
        <taxon>Pseudomonadati</taxon>
        <taxon>Pseudomonadota</taxon>
        <taxon>Gammaproteobacteria</taxon>
        <taxon>Legionellales</taxon>
        <taxon>Coxiellaceae</taxon>
        <taxon>Aquicella</taxon>
    </lineage>
</organism>
<comment type="pathway">
    <text evidence="2 9">Lipid metabolism; fatty acid biosynthesis.</text>
</comment>
<reference evidence="12 13" key="1">
    <citation type="submission" date="2018-07" db="EMBL/GenBank/DDBJ databases">
        <title>Genomic Encyclopedia of Type Strains, Phase IV (KMG-IV): sequencing the most valuable type-strain genomes for metagenomic binning, comparative biology and taxonomic classification.</title>
        <authorList>
            <person name="Goeker M."/>
        </authorList>
    </citation>
    <scope>NUCLEOTIDE SEQUENCE [LARGE SCALE GENOMIC DNA]</scope>
    <source>
        <strain evidence="12 13">DSM 16500</strain>
    </source>
</reference>
<dbReference type="PANTHER" id="PTHR45266">
    <property type="entry name" value="OXALOACETATE DECARBOXYLASE ALPHA CHAIN"/>
    <property type="match status" value="1"/>
</dbReference>
<dbReference type="InterPro" id="IPR001249">
    <property type="entry name" value="AcCoA_biotinCC"/>
</dbReference>
<protein>
    <recommendedName>
        <fullName evidence="3 9">Biotin carboxyl carrier protein of acetyl-CoA carboxylase</fullName>
    </recommendedName>
</protein>
<evidence type="ECO:0000313" key="13">
    <source>
        <dbReference type="Proteomes" id="UP000254720"/>
    </source>
</evidence>
<evidence type="ECO:0000256" key="5">
    <source>
        <dbReference type="ARBA" id="ARBA00022832"/>
    </source>
</evidence>
<dbReference type="InterPro" id="IPR001882">
    <property type="entry name" value="Biotin_BS"/>
</dbReference>
<dbReference type="PROSITE" id="PS00188">
    <property type="entry name" value="BIOTIN"/>
    <property type="match status" value="1"/>
</dbReference>
<name>A0A370GYF6_9COXI</name>
<evidence type="ECO:0000256" key="8">
    <source>
        <dbReference type="ARBA" id="ARBA00023267"/>
    </source>
</evidence>
<dbReference type="InterPro" id="IPR011053">
    <property type="entry name" value="Single_hybrid_motif"/>
</dbReference>
<evidence type="ECO:0000256" key="1">
    <source>
        <dbReference type="ARBA" id="ARBA00003761"/>
    </source>
</evidence>
<dbReference type="Gene3D" id="2.40.50.100">
    <property type="match status" value="1"/>
</dbReference>
<accession>A0A370GYF6</accession>
<feature type="domain" description="Lipoyl-binding" evidence="11">
    <location>
        <begin position="98"/>
        <end position="174"/>
    </location>
</feature>
<dbReference type="Pfam" id="PF00364">
    <property type="entry name" value="Biotin_lipoyl"/>
    <property type="match status" value="1"/>
</dbReference>
<dbReference type="AlphaFoldDB" id="A0A370GYF6"/>
<dbReference type="SUPFAM" id="SSF51230">
    <property type="entry name" value="Single hybrid motif"/>
    <property type="match status" value="1"/>
</dbReference>
<evidence type="ECO:0000313" key="12">
    <source>
        <dbReference type="EMBL" id="RDI48631.1"/>
    </source>
</evidence>
<keyword evidence="5 9" id="KW-0276">Fatty acid metabolism</keyword>
<dbReference type="InterPro" id="IPR000089">
    <property type="entry name" value="Biotin_lipoyl"/>
</dbReference>
<comment type="caution">
    <text evidence="12">The sequence shown here is derived from an EMBL/GenBank/DDBJ whole genome shotgun (WGS) entry which is preliminary data.</text>
</comment>
<proteinExistence type="predicted"/>
<keyword evidence="7 9" id="KW-0275">Fatty acid biosynthesis</keyword>
<evidence type="ECO:0000256" key="4">
    <source>
        <dbReference type="ARBA" id="ARBA00022516"/>
    </source>
</evidence>
<sequence>MQNACLFNSPIKTEETTVPMDMRKIKKLIELIQSTGVAEIEIREGEESVRITREIHKTAPVMMAPQMMPPPMQTAPESKPEPGPASKQTETPAAASDKHTLKSPMVGTVYLSPNPGAKPFVEIGQTVKQGEVICLIEAMKMFNQIEADKAGTVTARLVDNGTPVEFNQPLFVIE</sequence>
<keyword evidence="4 9" id="KW-0444">Lipid biosynthesis</keyword>
<keyword evidence="6 9" id="KW-0443">Lipid metabolism</keyword>
<dbReference type="Proteomes" id="UP000254720">
    <property type="component" value="Unassembled WGS sequence"/>
</dbReference>
<gene>
    <name evidence="12" type="ORF">C8D86_10259</name>
</gene>
<feature type="region of interest" description="Disordered" evidence="10">
    <location>
        <begin position="64"/>
        <end position="100"/>
    </location>
</feature>
<evidence type="ECO:0000256" key="2">
    <source>
        <dbReference type="ARBA" id="ARBA00005194"/>
    </source>
</evidence>
<evidence type="ECO:0000256" key="9">
    <source>
        <dbReference type="RuleBase" id="RU364072"/>
    </source>
</evidence>
<dbReference type="FunFam" id="2.40.50.100:FF:000003">
    <property type="entry name" value="Acetyl-CoA carboxylase biotin carboxyl carrier protein"/>
    <property type="match status" value="1"/>
</dbReference>
<dbReference type="CDD" id="cd06850">
    <property type="entry name" value="biotinyl_domain"/>
    <property type="match status" value="1"/>
</dbReference>
<evidence type="ECO:0000256" key="7">
    <source>
        <dbReference type="ARBA" id="ARBA00023160"/>
    </source>
</evidence>
<dbReference type="PROSITE" id="PS50968">
    <property type="entry name" value="BIOTINYL_LIPOYL"/>
    <property type="match status" value="1"/>
</dbReference>
<keyword evidence="8 9" id="KW-0092">Biotin</keyword>
<dbReference type="PANTHER" id="PTHR45266:SF3">
    <property type="entry name" value="OXALOACETATE DECARBOXYLASE ALPHA CHAIN"/>
    <property type="match status" value="1"/>
</dbReference>
<evidence type="ECO:0000256" key="10">
    <source>
        <dbReference type="SAM" id="MobiDB-lite"/>
    </source>
</evidence>
<dbReference type="NCBIfam" id="TIGR00531">
    <property type="entry name" value="BCCP"/>
    <property type="match status" value="1"/>
</dbReference>
<dbReference type="GO" id="GO:0003989">
    <property type="term" value="F:acetyl-CoA carboxylase activity"/>
    <property type="evidence" value="ECO:0007669"/>
    <property type="project" value="InterPro"/>
</dbReference>
<dbReference type="EMBL" id="QQAX01000002">
    <property type="protein sequence ID" value="RDI48631.1"/>
    <property type="molecule type" value="Genomic_DNA"/>
</dbReference>
<evidence type="ECO:0000256" key="6">
    <source>
        <dbReference type="ARBA" id="ARBA00023098"/>
    </source>
</evidence>